<dbReference type="Proteomes" id="UP000189940">
    <property type="component" value="Unassembled WGS sequence"/>
</dbReference>
<accession>A0A1V4HY15</accession>
<evidence type="ECO:0000313" key="2">
    <source>
        <dbReference type="Proteomes" id="UP000189940"/>
    </source>
</evidence>
<protein>
    <submittedName>
        <fullName evidence="1">Uncharacterized protein</fullName>
    </submittedName>
</protein>
<proteinExistence type="predicted"/>
<sequence>MLADSGIICVRLHHGSVVDPIRLSGDHARQRLKSFRKSRHFIAIPYGIRSFSSKPTLRRGFDFGMVAPDLMSPCDKADLLNTSVRGLAALSGQLPEF</sequence>
<dbReference type="AlphaFoldDB" id="A0A1V4HY15"/>
<name>A0A1V4HY15_NITVU</name>
<organism evidence="1 2">
    <name type="scientific">Nitrobacter vulgaris</name>
    <dbReference type="NCBI Taxonomy" id="29421"/>
    <lineage>
        <taxon>Bacteria</taxon>
        <taxon>Pseudomonadati</taxon>
        <taxon>Pseudomonadota</taxon>
        <taxon>Alphaproteobacteria</taxon>
        <taxon>Hyphomicrobiales</taxon>
        <taxon>Nitrobacteraceae</taxon>
        <taxon>Nitrobacter</taxon>
    </lineage>
</organism>
<dbReference type="EMBL" id="MWPQ01000040">
    <property type="protein sequence ID" value="OPH82843.1"/>
    <property type="molecule type" value="Genomic_DNA"/>
</dbReference>
<evidence type="ECO:0000313" key="1">
    <source>
        <dbReference type="EMBL" id="OPH82843.1"/>
    </source>
</evidence>
<dbReference type="STRING" id="29421.B2M20_09930"/>
<comment type="caution">
    <text evidence="1">The sequence shown here is derived from an EMBL/GenBank/DDBJ whole genome shotgun (WGS) entry which is preliminary data.</text>
</comment>
<keyword evidence="2" id="KW-1185">Reference proteome</keyword>
<reference evidence="1 2" key="1">
    <citation type="submission" date="2017-02" db="EMBL/GenBank/DDBJ databases">
        <title>Genome sequence of the nitrite-oxidizing bacterium Nitrobacter vulgaris strain Ab1.</title>
        <authorList>
            <person name="Mellbye B.L."/>
            <person name="Davis E.W."/>
            <person name="Spieck E."/>
            <person name="Chang J.H."/>
            <person name="Bottomley P.J."/>
            <person name="Sayavedra-Soto L.A."/>
        </authorList>
    </citation>
    <scope>NUCLEOTIDE SEQUENCE [LARGE SCALE GENOMIC DNA]</scope>
    <source>
        <strain evidence="1 2">Ab1</strain>
    </source>
</reference>
<gene>
    <name evidence="1" type="ORF">B2M20_09930</name>
</gene>